<dbReference type="AlphaFoldDB" id="A0AAV3UNI4"/>
<proteinExistence type="predicted"/>
<dbReference type="Pfam" id="PF08423">
    <property type="entry name" value="Rad51"/>
    <property type="match status" value="1"/>
</dbReference>
<accession>A0AAV3UNI4</accession>
<reference evidence="2 3" key="1">
    <citation type="journal article" date="2019" name="Int. J. Syst. Evol. Microbiol.">
        <title>The Global Catalogue of Microorganisms (GCM) 10K type strain sequencing project: providing services to taxonomists for standard genome sequencing and annotation.</title>
        <authorList>
            <consortium name="The Broad Institute Genomics Platform"/>
            <consortium name="The Broad Institute Genome Sequencing Center for Infectious Disease"/>
            <person name="Wu L."/>
            <person name="Ma J."/>
        </authorList>
    </citation>
    <scope>NUCLEOTIDE SEQUENCE [LARGE SCALE GENOMIC DNA]</scope>
    <source>
        <strain evidence="2 3">JCM 17504</strain>
    </source>
</reference>
<comment type="caution">
    <text evidence="2">The sequence shown here is derived from an EMBL/GenBank/DDBJ whole genome shotgun (WGS) entry which is preliminary data.</text>
</comment>
<keyword evidence="3" id="KW-1185">Reference proteome</keyword>
<name>A0AAV3UNI4_9EURY</name>
<evidence type="ECO:0000259" key="1">
    <source>
        <dbReference type="Pfam" id="PF08423"/>
    </source>
</evidence>
<evidence type="ECO:0000313" key="3">
    <source>
        <dbReference type="Proteomes" id="UP001501729"/>
    </source>
</evidence>
<dbReference type="InterPro" id="IPR027417">
    <property type="entry name" value="P-loop_NTPase"/>
</dbReference>
<dbReference type="GeneID" id="68613643"/>
<protein>
    <recommendedName>
        <fullName evidence="1">Rad51-like C-terminal domain-containing protein</fullName>
    </recommendedName>
</protein>
<evidence type="ECO:0000313" key="2">
    <source>
        <dbReference type="EMBL" id="GAA5060130.1"/>
    </source>
</evidence>
<dbReference type="InterPro" id="IPR013632">
    <property type="entry name" value="Rad51_C"/>
</dbReference>
<sequence>MMRQTSPELPSLDPGITLLETDERMTGSLQSLVLDQLLLNQGSAIWIDAHGYGTTHPLTRITPSMRVLDRIHIARAFTPWQHQSLMQDLTGEITDETTIAVLPAIDWFYRSEDLPRGDDERMLSNVAKRIDALAERFEIPVLLTLQTDDTLTAPIHEIADRTIRCEQTQFGPRFAGEEYETLVYPLENGLVQTTLAYWKRILADRHPATVDADVSPEVRANGAY</sequence>
<dbReference type="Proteomes" id="UP001501729">
    <property type="component" value="Unassembled WGS sequence"/>
</dbReference>
<dbReference type="Gene3D" id="3.40.50.300">
    <property type="entry name" value="P-loop containing nucleotide triphosphate hydrolases"/>
    <property type="match status" value="1"/>
</dbReference>
<gene>
    <name evidence="2" type="ORF">GCM10025751_44940</name>
</gene>
<dbReference type="RefSeq" id="WP_227773446.1">
    <property type="nucleotide sequence ID" value="NZ_BAABKX010000018.1"/>
</dbReference>
<feature type="domain" description="Rad51-like C-terminal" evidence="1">
    <location>
        <begin position="41"/>
        <end position="147"/>
    </location>
</feature>
<organism evidence="2 3">
    <name type="scientific">Haladaptatus pallidirubidus</name>
    <dbReference type="NCBI Taxonomy" id="1008152"/>
    <lineage>
        <taxon>Archaea</taxon>
        <taxon>Methanobacteriati</taxon>
        <taxon>Methanobacteriota</taxon>
        <taxon>Stenosarchaea group</taxon>
        <taxon>Halobacteria</taxon>
        <taxon>Halobacteriales</taxon>
        <taxon>Haladaptataceae</taxon>
        <taxon>Haladaptatus</taxon>
    </lineage>
</organism>
<dbReference type="EMBL" id="BAABKX010000018">
    <property type="protein sequence ID" value="GAA5060130.1"/>
    <property type="molecule type" value="Genomic_DNA"/>
</dbReference>